<sequence length="279" mass="31516">MITDPSITAQAIENLLFLLISSLAALSVCSPYPLKINMFHIPTPVVAGESVMLKCKYELGNETLYSVKWYKNMGEFFRYVPASDPPFKTFRQIGIDVDISKSDKNTVYLRELSMDSFGNYTCQVSTDKPYFRCVQSTRHLEVVVPPSDGPKLTEEKSDYEVGDNVSIWCISGKSKPAPDLKWYINDQLAHSEMSDQELVIYPDQLESSSLALRFHLKPDVLHNGKVTLKCVATIQHIYAETVKEIRATGSQISTPKWLLWIITVAVLIQNAKMRTLNGR</sequence>
<evidence type="ECO:0000259" key="5">
    <source>
        <dbReference type="PROSITE" id="PS50835"/>
    </source>
</evidence>
<feature type="signal peptide" evidence="4">
    <location>
        <begin position="1"/>
        <end position="31"/>
    </location>
</feature>
<evidence type="ECO:0000313" key="7">
    <source>
        <dbReference type="Proteomes" id="UP000499080"/>
    </source>
</evidence>
<feature type="domain" description="Ig-like" evidence="5">
    <location>
        <begin position="31"/>
        <end position="125"/>
    </location>
</feature>
<keyword evidence="3" id="KW-1015">Disulfide bond</keyword>
<comment type="caution">
    <text evidence="6">The sequence shown here is derived from an EMBL/GenBank/DDBJ whole genome shotgun (WGS) entry which is preliminary data.</text>
</comment>
<protein>
    <recommendedName>
        <fullName evidence="5">Ig-like domain-containing protein</fullName>
    </recommendedName>
</protein>
<evidence type="ECO:0000256" key="1">
    <source>
        <dbReference type="ARBA" id="ARBA00004167"/>
    </source>
</evidence>
<dbReference type="Pfam" id="PF08205">
    <property type="entry name" value="C2-set_2"/>
    <property type="match status" value="1"/>
</dbReference>
<gene>
    <name evidence="6" type="ORF">AVEN_19419_1</name>
</gene>
<evidence type="ECO:0000313" key="6">
    <source>
        <dbReference type="EMBL" id="GBL99920.1"/>
    </source>
</evidence>
<dbReference type="PANTHER" id="PTHR21261">
    <property type="entry name" value="BEAT PROTEIN"/>
    <property type="match status" value="1"/>
</dbReference>
<dbReference type="InterPro" id="IPR007110">
    <property type="entry name" value="Ig-like_dom"/>
</dbReference>
<dbReference type="EMBL" id="BGPR01000152">
    <property type="protein sequence ID" value="GBL99920.1"/>
    <property type="molecule type" value="Genomic_DNA"/>
</dbReference>
<keyword evidence="7" id="KW-1185">Reference proteome</keyword>
<dbReference type="InterPro" id="IPR036179">
    <property type="entry name" value="Ig-like_dom_sf"/>
</dbReference>
<dbReference type="AlphaFoldDB" id="A0A4Y2C629"/>
<dbReference type="SUPFAM" id="SSF48726">
    <property type="entry name" value="Immunoglobulin"/>
    <property type="match status" value="2"/>
</dbReference>
<accession>A0A4Y2C629</accession>
<feature type="domain" description="Ig-like" evidence="5">
    <location>
        <begin position="150"/>
        <end position="246"/>
    </location>
</feature>
<dbReference type="PROSITE" id="PS50835">
    <property type="entry name" value="IG_LIKE"/>
    <property type="match status" value="2"/>
</dbReference>
<dbReference type="GO" id="GO:0016020">
    <property type="term" value="C:membrane"/>
    <property type="evidence" value="ECO:0007669"/>
    <property type="project" value="UniProtKB-SubCell"/>
</dbReference>
<dbReference type="Pfam" id="PF13895">
    <property type="entry name" value="Ig_2"/>
    <property type="match status" value="1"/>
</dbReference>
<organism evidence="6 7">
    <name type="scientific">Araneus ventricosus</name>
    <name type="common">Orbweaver spider</name>
    <name type="synonym">Epeira ventricosa</name>
    <dbReference type="NCBI Taxonomy" id="182803"/>
    <lineage>
        <taxon>Eukaryota</taxon>
        <taxon>Metazoa</taxon>
        <taxon>Ecdysozoa</taxon>
        <taxon>Arthropoda</taxon>
        <taxon>Chelicerata</taxon>
        <taxon>Arachnida</taxon>
        <taxon>Araneae</taxon>
        <taxon>Araneomorphae</taxon>
        <taxon>Entelegynae</taxon>
        <taxon>Araneoidea</taxon>
        <taxon>Araneidae</taxon>
        <taxon>Araneus</taxon>
    </lineage>
</organism>
<dbReference type="Proteomes" id="UP000499080">
    <property type="component" value="Unassembled WGS sequence"/>
</dbReference>
<dbReference type="Gene3D" id="2.60.40.10">
    <property type="entry name" value="Immunoglobulins"/>
    <property type="match status" value="2"/>
</dbReference>
<evidence type="ECO:0000256" key="4">
    <source>
        <dbReference type="SAM" id="SignalP"/>
    </source>
</evidence>
<dbReference type="InterPro" id="IPR013162">
    <property type="entry name" value="CD80_C2-set"/>
</dbReference>
<name>A0A4Y2C629_ARAVE</name>
<dbReference type="InterPro" id="IPR003599">
    <property type="entry name" value="Ig_sub"/>
</dbReference>
<evidence type="ECO:0000256" key="3">
    <source>
        <dbReference type="ARBA" id="ARBA00023157"/>
    </source>
</evidence>
<dbReference type="PANTHER" id="PTHR21261:SF15">
    <property type="entry name" value="BEATEN PATH IIIA, ISOFORM D-RELATED"/>
    <property type="match status" value="1"/>
</dbReference>
<dbReference type="OrthoDB" id="6415662at2759"/>
<dbReference type="InterPro" id="IPR013783">
    <property type="entry name" value="Ig-like_fold"/>
</dbReference>
<comment type="subcellular location">
    <subcellularLocation>
        <location evidence="1">Membrane</location>
        <topology evidence="1">Single-pass membrane protein</topology>
    </subcellularLocation>
</comment>
<evidence type="ECO:0000256" key="2">
    <source>
        <dbReference type="ARBA" id="ARBA00023136"/>
    </source>
</evidence>
<dbReference type="FunFam" id="2.60.40.10:FF:000437">
    <property type="entry name" value="Beat-IIIc, isoform A"/>
    <property type="match status" value="1"/>
</dbReference>
<reference evidence="6 7" key="1">
    <citation type="journal article" date="2019" name="Sci. Rep.">
        <title>Orb-weaving spider Araneus ventricosus genome elucidates the spidroin gene catalogue.</title>
        <authorList>
            <person name="Kono N."/>
            <person name="Nakamura H."/>
            <person name="Ohtoshi R."/>
            <person name="Moran D.A.P."/>
            <person name="Shinohara A."/>
            <person name="Yoshida Y."/>
            <person name="Fujiwara M."/>
            <person name="Mori M."/>
            <person name="Tomita M."/>
            <person name="Arakawa K."/>
        </authorList>
    </citation>
    <scope>NUCLEOTIDE SEQUENCE [LARGE SCALE GENOMIC DNA]</scope>
</reference>
<keyword evidence="2" id="KW-0472">Membrane</keyword>
<keyword evidence="4" id="KW-0732">Signal</keyword>
<feature type="chain" id="PRO_5021309962" description="Ig-like domain-containing protein" evidence="4">
    <location>
        <begin position="32"/>
        <end position="279"/>
    </location>
</feature>
<proteinExistence type="predicted"/>
<dbReference type="SMART" id="SM00409">
    <property type="entry name" value="IG"/>
    <property type="match status" value="1"/>
</dbReference>